<dbReference type="GO" id="GO:0016887">
    <property type="term" value="F:ATP hydrolysis activity"/>
    <property type="evidence" value="ECO:0007669"/>
    <property type="project" value="InterPro"/>
</dbReference>
<evidence type="ECO:0000313" key="5">
    <source>
        <dbReference type="EMBL" id="TGG41004.1"/>
    </source>
</evidence>
<evidence type="ECO:0000256" key="3">
    <source>
        <dbReference type="ARBA" id="ARBA00022840"/>
    </source>
</evidence>
<dbReference type="GO" id="GO:0005524">
    <property type="term" value="F:ATP binding"/>
    <property type="evidence" value="ECO:0007669"/>
    <property type="project" value="UniProtKB-KW"/>
</dbReference>
<dbReference type="PANTHER" id="PTHR24220">
    <property type="entry name" value="IMPORT ATP-BINDING PROTEIN"/>
    <property type="match status" value="1"/>
</dbReference>
<proteinExistence type="inferred from homology"/>
<evidence type="ECO:0000256" key="2">
    <source>
        <dbReference type="ARBA" id="ARBA00022741"/>
    </source>
</evidence>
<evidence type="ECO:0000256" key="1">
    <source>
        <dbReference type="ARBA" id="ARBA00005417"/>
    </source>
</evidence>
<dbReference type="SMART" id="SM00382">
    <property type="entry name" value="AAA"/>
    <property type="match status" value="1"/>
</dbReference>
<protein>
    <submittedName>
        <fullName evidence="5">ATP-binding cassette domain-containing protein</fullName>
    </submittedName>
</protein>
<evidence type="ECO:0000259" key="4">
    <source>
        <dbReference type="PROSITE" id="PS50893"/>
    </source>
</evidence>
<name>A0A4Z0V969_9BACT</name>
<dbReference type="PROSITE" id="PS50893">
    <property type="entry name" value="ABC_TRANSPORTER_2"/>
    <property type="match status" value="1"/>
</dbReference>
<gene>
    <name evidence="5" type="ORF">EZ315_05580</name>
</gene>
<feature type="domain" description="ABC transporter" evidence="4">
    <location>
        <begin position="1"/>
        <end position="219"/>
    </location>
</feature>
<dbReference type="PANTHER" id="PTHR24220:SF689">
    <property type="entry name" value="LIPOPROTEIN-RELEASING SYSTEM ATP-BINDING PROTEIN LOLD"/>
    <property type="match status" value="1"/>
</dbReference>
<dbReference type="InterPro" id="IPR015854">
    <property type="entry name" value="ABC_transpr_LolD-like"/>
</dbReference>
<keyword evidence="6" id="KW-1185">Reference proteome</keyword>
<evidence type="ECO:0000313" key="6">
    <source>
        <dbReference type="Proteomes" id="UP000297635"/>
    </source>
</evidence>
<comment type="similarity">
    <text evidence="1">Belongs to the ABC transporter superfamily.</text>
</comment>
<organism evidence="5 6">
    <name type="scientific">Duncaniella freteri</name>
    <dbReference type="NCBI Taxonomy" id="2530391"/>
    <lineage>
        <taxon>Bacteria</taxon>
        <taxon>Pseudomonadati</taxon>
        <taxon>Bacteroidota</taxon>
        <taxon>Bacteroidia</taxon>
        <taxon>Bacteroidales</taxon>
        <taxon>Muribaculaceae</taxon>
        <taxon>Duncaniella</taxon>
    </lineage>
</organism>
<dbReference type="Proteomes" id="UP000297635">
    <property type="component" value="Unassembled WGS sequence"/>
</dbReference>
<dbReference type="SUPFAM" id="SSF52540">
    <property type="entry name" value="P-loop containing nucleoside triphosphate hydrolases"/>
    <property type="match status" value="1"/>
</dbReference>
<dbReference type="GO" id="GO:0005886">
    <property type="term" value="C:plasma membrane"/>
    <property type="evidence" value="ECO:0007669"/>
    <property type="project" value="TreeGrafter"/>
</dbReference>
<dbReference type="EMBL" id="SJSA01000001">
    <property type="protein sequence ID" value="TGG41004.1"/>
    <property type="molecule type" value="Genomic_DNA"/>
</dbReference>
<sequence length="219" mass="25035">MQNITLRRVLPQVFRGSEKESPVCDSEVWMRDELVFTRPGNYIIEAESGTGKSSLCSFIYGARTDYDGEILMDGEPVKGYSIEKWCRLRREALAYLPQEMRLFPELSVMDNIMVKNRLTSYRSEAEILQMLDRLELRHKAEWNAGLLSVGQQQRVAIIRALCQPFDFLLVDEPVSHLDARNNESVAALIVEEAERRSAAVIATSVGNKLTLNEFRLLHL</sequence>
<keyword evidence="3 5" id="KW-0067">ATP-binding</keyword>
<dbReference type="PROSITE" id="PS00211">
    <property type="entry name" value="ABC_TRANSPORTER_1"/>
    <property type="match status" value="1"/>
</dbReference>
<dbReference type="InterPro" id="IPR027417">
    <property type="entry name" value="P-loop_NTPase"/>
</dbReference>
<dbReference type="Gene3D" id="3.40.50.300">
    <property type="entry name" value="P-loop containing nucleotide triphosphate hydrolases"/>
    <property type="match status" value="1"/>
</dbReference>
<dbReference type="InterPro" id="IPR017871">
    <property type="entry name" value="ABC_transporter-like_CS"/>
</dbReference>
<accession>A0A4Z0V969</accession>
<dbReference type="InterPro" id="IPR003593">
    <property type="entry name" value="AAA+_ATPase"/>
</dbReference>
<dbReference type="InterPro" id="IPR003439">
    <property type="entry name" value="ABC_transporter-like_ATP-bd"/>
</dbReference>
<comment type="caution">
    <text evidence="5">The sequence shown here is derived from an EMBL/GenBank/DDBJ whole genome shotgun (WGS) entry which is preliminary data.</text>
</comment>
<keyword evidence="2" id="KW-0547">Nucleotide-binding</keyword>
<dbReference type="AlphaFoldDB" id="A0A4Z0V969"/>
<dbReference type="GO" id="GO:0022857">
    <property type="term" value="F:transmembrane transporter activity"/>
    <property type="evidence" value="ECO:0007669"/>
    <property type="project" value="TreeGrafter"/>
</dbReference>
<reference evidence="5 6" key="1">
    <citation type="submission" date="2019-02" db="EMBL/GenBank/DDBJ databases">
        <title>Isolation and identification of novel species under the genus Muribaculum.</title>
        <authorList>
            <person name="Miyake S."/>
            <person name="Ding Y."/>
            <person name="Low A."/>
            <person name="Soh M."/>
            <person name="Seedorf H."/>
        </authorList>
    </citation>
    <scope>NUCLEOTIDE SEQUENCE [LARGE SCALE GENOMIC DNA]</scope>
    <source>
        <strain evidence="5 6">TLL-A3</strain>
    </source>
</reference>
<dbReference type="Pfam" id="PF00005">
    <property type="entry name" value="ABC_tran"/>
    <property type="match status" value="1"/>
</dbReference>